<keyword evidence="3" id="KW-1185">Reference proteome</keyword>
<dbReference type="EMBL" id="CP006764">
    <property type="protein sequence ID" value="AIT61641.1"/>
    <property type="molecule type" value="Genomic_DNA"/>
</dbReference>
<evidence type="ECO:0000313" key="2">
    <source>
        <dbReference type="EMBL" id="AIT61641.1"/>
    </source>
</evidence>
<dbReference type="HOGENOM" id="CLU_163887_0_0_11"/>
<proteinExistence type="predicted"/>
<sequence>MLVMRIVYFALAVVFSLLAIAIRFTAGDTRLAVAAVVCAGVFLVLGFRAQAKKVEPDTFVLSPEQEDTLRRMVADGNRPGAIEQYRLWSRHASTGQARADIDRL</sequence>
<keyword evidence="1" id="KW-1133">Transmembrane helix</keyword>
<gene>
    <name evidence="2" type="ORF">CDOO_10450</name>
</gene>
<dbReference type="AlphaFoldDB" id="A0A097IHN8"/>
<evidence type="ECO:0000256" key="1">
    <source>
        <dbReference type="SAM" id="Phobius"/>
    </source>
</evidence>
<keyword evidence="1" id="KW-0472">Membrane</keyword>
<reference evidence="2 3" key="1">
    <citation type="submission" date="2013-09" db="EMBL/GenBank/DDBJ databases">
        <title>Complete genome sequence of Corynebacterium doosanense CAU 212(T) (=DSM 45436(T)), isolated from activated sludge.</title>
        <authorList>
            <person name="Schaffert L."/>
            <person name="Albersmeier A."/>
            <person name="Kalinowski J."/>
            <person name="Ruckert C."/>
        </authorList>
    </citation>
    <scope>NUCLEOTIDE SEQUENCE [LARGE SCALE GENOMIC DNA]</scope>
    <source>
        <strain evidence="2 3">CAU 212</strain>
    </source>
</reference>
<organism evidence="2 3">
    <name type="scientific">Corynebacterium doosanense CAU 212 = DSM 45436</name>
    <dbReference type="NCBI Taxonomy" id="558173"/>
    <lineage>
        <taxon>Bacteria</taxon>
        <taxon>Bacillati</taxon>
        <taxon>Actinomycetota</taxon>
        <taxon>Actinomycetes</taxon>
        <taxon>Mycobacteriales</taxon>
        <taxon>Corynebacteriaceae</taxon>
        <taxon>Corynebacterium</taxon>
    </lineage>
</organism>
<evidence type="ECO:0000313" key="3">
    <source>
        <dbReference type="Proteomes" id="UP000029914"/>
    </source>
</evidence>
<dbReference type="KEGG" id="cdo:CDOO_10450"/>
<dbReference type="Proteomes" id="UP000029914">
    <property type="component" value="Chromosome"/>
</dbReference>
<accession>A0A097IHN8</accession>
<feature type="transmembrane region" description="Helical" evidence="1">
    <location>
        <begin position="31"/>
        <end position="49"/>
    </location>
</feature>
<keyword evidence="1" id="KW-0812">Transmembrane</keyword>
<dbReference type="STRING" id="558173.CDOO_10450"/>
<name>A0A097IHN8_9CORY</name>
<protein>
    <submittedName>
        <fullName evidence="2">Uncharacterized protein</fullName>
    </submittedName>
</protein>